<organism evidence="1 2">
    <name type="scientific">Sorghum bicolor</name>
    <name type="common">Sorghum</name>
    <name type="synonym">Sorghum vulgare</name>
    <dbReference type="NCBI Taxonomy" id="4558"/>
    <lineage>
        <taxon>Eukaryota</taxon>
        <taxon>Viridiplantae</taxon>
        <taxon>Streptophyta</taxon>
        <taxon>Embryophyta</taxon>
        <taxon>Tracheophyta</taxon>
        <taxon>Spermatophyta</taxon>
        <taxon>Magnoliopsida</taxon>
        <taxon>Liliopsida</taxon>
        <taxon>Poales</taxon>
        <taxon>Poaceae</taxon>
        <taxon>PACMAD clade</taxon>
        <taxon>Panicoideae</taxon>
        <taxon>Andropogonodae</taxon>
        <taxon>Andropogoneae</taxon>
        <taxon>Sorghinae</taxon>
        <taxon>Sorghum</taxon>
    </lineage>
</organism>
<comment type="caution">
    <text evidence="1">The sequence shown here is derived from an EMBL/GenBank/DDBJ whole genome shotgun (WGS) entry which is preliminary data.</text>
</comment>
<dbReference type="InterPro" id="IPR007658">
    <property type="entry name" value="DUF594"/>
</dbReference>
<sequence length="195" mass="22831">MLLPGTRRNLFTAAYDELKDILLLEDTKKPNQFATAYEQLKGILLEDNKRNGYRRVADAFKEMKDILMDNKRSPLSWNQWKAAPVKEEFFMEILISTMLKLNKPKQAVSEEELKEGRIHIEETKRGYNNKGNFTGDAWILAQRLLDMGEEMMWEEIQRVWVEMLCFSASRCRGYLHAKALGKLDGKMLLFANDKY</sequence>
<reference evidence="1" key="2">
    <citation type="submission" date="2020-10" db="EMBL/GenBank/DDBJ databases">
        <authorList>
            <person name="Cooper E.A."/>
            <person name="Brenton Z.W."/>
            <person name="Flinn B.S."/>
            <person name="Jenkins J."/>
            <person name="Shu S."/>
            <person name="Flowers D."/>
            <person name="Luo F."/>
            <person name="Wang Y."/>
            <person name="Xia P."/>
            <person name="Barry K."/>
            <person name="Daum C."/>
            <person name="Lipzen A."/>
            <person name="Yoshinaga Y."/>
            <person name="Schmutz J."/>
            <person name="Saski C."/>
            <person name="Vermerris W."/>
            <person name="Kresovich S."/>
        </authorList>
    </citation>
    <scope>NUCLEOTIDE SEQUENCE</scope>
</reference>
<name>A0A921QD98_SORBI</name>
<dbReference type="Proteomes" id="UP000807115">
    <property type="component" value="Chromosome 8"/>
</dbReference>
<dbReference type="AlphaFoldDB" id="A0A921QD98"/>
<proteinExistence type="predicted"/>
<evidence type="ECO:0000313" key="1">
    <source>
        <dbReference type="EMBL" id="KAG0519677.1"/>
    </source>
</evidence>
<accession>A0A921QD98</accession>
<evidence type="ECO:0000313" key="2">
    <source>
        <dbReference type="Proteomes" id="UP000807115"/>
    </source>
</evidence>
<reference evidence="1" key="1">
    <citation type="journal article" date="2019" name="BMC Genomics">
        <title>A new reference genome for Sorghum bicolor reveals high levels of sequence similarity between sweet and grain genotypes: implications for the genetics of sugar metabolism.</title>
        <authorList>
            <person name="Cooper E.A."/>
            <person name="Brenton Z.W."/>
            <person name="Flinn B.S."/>
            <person name="Jenkins J."/>
            <person name="Shu S."/>
            <person name="Flowers D."/>
            <person name="Luo F."/>
            <person name="Wang Y."/>
            <person name="Xia P."/>
            <person name="Barry K."/>
            <person name="Daum C."/>
            <person name="Lipzen A."/>
            <person name="Yoshinaga Y."/>
            <person name="Schmutz J."/>
            <person name="Saski C."/>
            <person name="Vermerris W."/>
            <person name="Kresovich S."/>
        </authorList>
    </citation>
    <scope>NUCLEOTIDE SEQUENCE</scope>
</reference>
<gene>
    <name evidence="1" type="ORF">BDA96_08G007700</name>
</gene>
<protein>
    <submittedName>
        <fullName evidence="1">Uncharacterized protein</fullName>
    </submittedName>
</protein>
<dbReference type="Pfam" id="PF04578">
    <property type="entry name" value="DUF594"/>
    <property type="match status" value="1"/>
</dbReference>
<dbReference type="EMBL" id="CM027687">
    <property type="protein sequence ID" value="KAG0519677.1"/>
    <property type="molecule type" value="Genomic_DNA"/>
</dbReference>